<dbReference type="PANTHER" id="PTHR21011">
    <property type="entry name" value="MITOCHONDRIAL 28S RIBOSOMAL PROTEIN S6"/>
    <property type="match status" value="1"/>
</dbReference>
<dbReference type="InterPro" id="IPR020814">
    <property type="entry name" value="Ribosomal_S6_plastid/chlpt"/>
</dbReference>
<dbReference type="Proteomes" id="UP000035929">
    <property type="component" value="Unassembled WGS sequence"/>
</dbReference>
<name>A0A0J6V491_9HYPH</name>
<dbReference type="GO" id="GO:0022627">
    <property type="term" value="C:cytosolic small ribosomal subunit"/>
    <property type="evidence" value="ECO:0007669"/>
    <property type="project" value="TreeGrafter"/>
</dbReference>
<dbReference type="GO" id="GO:0070181">
    <property type="term" value="F:small ribosomal subunit rRNA binding"/>
    <property type="evidence" value="ECO:0007669"/>
    <property type="project" value="TreeGrafter"/>
</dbReference>
<dbReference type="PANTHER" id="PTHR21011:SF1">
    <property type="entry name" value="SMALL RIBOSOMAL SUBUNIT PROTEIN BS6M"/>
    <property type="match status" value="1"/>
</dbReference>
<feature type="compositionally biased region" description="Basic and acidic residues" evidence="7">
    <location>
        <begin position="133"/>
        <end position="155"/>
    </location>
</feature>
<protein>
    <recommendedName>
        <fullName evidence="5 6">Small ribosomal subunit protein bS6</fullName>
    </recommendedName>
</protein>
<sequence>MALYEHVFLARQDVTSQQVETMVETYKSVIEQNGGKVEKTEMWGVKSLAYRIRKNRKAHFTLLNIDAPPAALAEMERQMRISEDVLRFMTVRVEALEAEPSAMMQKRDRDERKDRERGRRRDDDGFGGGFGGDRPERGERPERGDRADRNTNEEQ</sequence>
<comment type="similarity">
    <text evidence="1 6">Belongs to the bacterial ribosomal protein bS6 family.</text>
</comment>
<gene>
    <name evidence="6" type="primary">rpsF</name>
    <name evidence="8" type="ORF">VP06_15800</name>
</gene>
<dbReference type="OrthoDB" id="9812702at2"/>
<keyword evidence="3 6" id="KW-0687">Ribonucleoprotein</keyword>
<evidence type="ECO:0000256" key="5">
    <source>
        <dbReference type="ARBA" id="ARBA00035294"/>
    </source>
</evidence>
<feature type="region of interest" description="Disordered" evidence="7">
    <location>
        <begin position="97"/>
        <end position="155"/>
    </location>
</feature>
<dbReference type="InterPro" id="IPR014717">
    <property type="entry name" value="Transl_elong_EF1B/ribsomal_bS6"/>
</dbReference>
<dbReference type="SUPFAM" id="SSF54995">
    <property type="entry name" value="Ribosomal protein S6"/>
    <property type="match status" value="1"/>
</dbReference>
<evidence type="ECO:0000313" key="9">
    <source>
        <dbReference type="Proteomes" id="UP000035929"/>
    </source>
</evidence>
<evidence type="ECO:0000256" key="2">
    <source>
        <dbReference type="ARBA" id="ARBA00022980"/>
    </source>
</evidence>
<dbReference type="RefSeq" id="WP_048464728.1">
    <property type="nucleotide sequence ID" value="NZ_JBNTQU010000003.1"/>
</dbReference>
<dbReference type="PATRIC" id="fig|270351.6.peg.617"/>
<dbReference type="NCBIfam" id="TIGR00166">
    <property type="entry name" value="S6"/>
    <property type="match status" value="1"/>
</dbReference>
<dbReference type="Pfam" id="PF01250">
    <property type="entry name" value="Ribosomal_S6"/>
    <property type="match status" value="1"/>
</dbReference>
<proteinExistence type="inferred from homology"/>
<feature type="compositionally biased region" description="Basic and acidic residues" evidence="7">
    <location>
        <begin position="105"/>
        <end position="124"/>
    </location>
</feature>
<dbReference type="GO" id="GO:0003735">
    <property type="term" value="F:structural constituent of ribosome"/>
    <property type="evidence" value="ECO:0007669"/>
    <property type="project" value="InterPro"/>
</dbReference>
<dbReference type="Gene3D" id="3.30.70.60">
    <property type="match status" value="1"/>
</dbReference>
<accession>A0A0J6V491</accession>
<dbReference type="GO" id="GO:0006412">
    <property type="term" value="P:translation"/>
    <property type="evidence" value="ECO:0007669"/>
    <property type="project" value="UniProtKB-UniRule"/>
</dbReference>
<keyword evidence="2 6" id="KW-0689">Ribosomal protein</keyword>
<dbReference type="InterPro" id="IPR035980">
    <property type="entry name" value="Ribosomal_bS6_sf"/>
</dbReference>
<keyword evidence="6" id="KW-0699">rRNA-binding</keyword>
<evidence type="ECO:0000256" key="6">
    <source>
        <dbReference type="HAMAP-Rule" id="MF_00360"/>
    </source>
</evidence>
<evidence type="ECO:0000256" key="7">
    <source>
        <dbReference type="SAM" id="MobiDB-lite"/>
    </source>
</evidence>
<comment type="caution">
    <text evidence="8">The sequence shown here is derived from an EMBL/GenBank/DDBJ whole genome shotgun (WGS) entry which is preliminary data.</text>
</comment>
<comment type="function">
    <text evidence="4 6">Binds together with bS18 to 16S ribosomal RNA.</text>
</comment>
<dbReference type="InterPro" id="IPR000529">
    <property type="entry name" value="Ribosomal_bS6"/>
</dbReference>
<evidence type="ECO:0000313" key="8">
    <source>
        <dbReference type="EMBL" id="KMO33711.1"/>
    </source>
</evidence>
<dbReference type="HAMAP" id="MF_00360">
    <property type="entry name" value="Ribosomal_bS6"/>
    <property type="match status" value="1"/>
</dbReference>
<dbReference type="EMBL" id="LABX01000116">
    <property type="protein sequence ID" value="KMO33711.1"/>
    <property type="molecule type" value="Genomic_DNA"/>
</dbReference>
<evidence type="ECO:0000256" key="1">
    <source>
        <dbReference type="ARBA" id="ARBA00009512"/>
    </source>
</evidence>
<evidence type="ECO:0000256" key="3">
    <source>
        <dbReference type="ARBA" id="ARBA00023274"/>
    </source>
</evidence>
<keyword evidence="6" id="KW-0694">RNA-binding</keyword>
<reference evidence="8 9" key="1">
    <citation type="submission" date="2015-03" db="EMBL/GenBank/DDBJ databases">
        <title>Genome sequencing of Methylobacterium aquaticum DSM16371 type strain.</title>
        <authorList>
            <person name="Chaudhry V."/>
            <person name="Patil P.B."/>
        </authorList>
    </citation>
    <scope>NUCLEOTIDE SEQUENCE [LARGE SCALE GENOMIC DNA]</scope>
    <source>
        <strain evidence="8 9">DSM 16371</strain>
    </source>
</reference>
<dbReference type="AlphaFoldDB" id="A0A0J6V491"/>
<evidence type="ECO:0000256" key="4">
    <source>
        <dbReference type="ARBA" id="ARBA00035104"/>
    </source>
</evidence>
<dbReference type="CDD" id="cd00473">
    <property type="entry name" value="bS6"/>
    <property type="match status" value="1"/>
</dbReference>
<organism evidence="8 9">
    <name type="scientific">Methylobacterium aquaticum</name>
    <dbReference type="NCBI Taxonomy" id="270351"/>
    <lineage>
        <taxon>Bacteria</taxon>
        <taxon>Pseudomonadati</taxon>
        <taxon>Pseudomonadota</taxon>
        <taxon>Alphaproteobacteria</taxon>
        <taxon>Hyphomicrobiales</taxon>
        <taxon>Methylobacteriaceae</taxon>
        <taxon>Methylobacterium</taxon>
    </lineage>
</organism>